<accession>A0A4Y2X8W8</accession>
<name>A0A4Y2X8W8_ARAVE</name>
<evidence type="ECO:0000313" key="4">
    <source>
        <dbReference type="EMBL" id="GBO45661.1"/>
    </source>
</evidence>
<reference evidence="3 5" key="1">
    <citation type="journal article" date="2019" name="Sci. Rep.">
        <title>Orb-weaving spider Araneus ventricosus genome elucidates the spidroin gene catalogue.</title>
        <authorList>
            <person name="Kono N."/>
            <person name="Nakamura H."/>
            <person name="Ohtoshi R."/>
            <person name="Moran D.A.P."/>
            <person name="Shinohara A."/>
            <person name="Yoshida Y."/>
            <person name="Fujiwara M."/>
            <person name="Mori M."/>
            <person name="Tomita M."/>
            <person name="Arakawa K."/>
        </authorList>
    </citation>
    <scope>NUCLEOTIDE SEQUENCE [LARGE SCALE GENOMIC DNA]</scope>
</reference>
<protein>
    <submittedName>
        <fullName evidence="3">Uncharacterized protein</fullName>
    </submittedName>
</protein>
<evidence type="ECO:0000313" key="3">
    <source>
        <dbReference type="EMBL" id="GBO45658.1"/>
    </source>
</evidence>
<dbReference type="EMBL" id="BGPR01072838">
    <property type="protein sequence ID" value="GBO45655.1"/>
    <property type="molecule type" value="Genomic_DNA"/>
</dbReference>
<evidence type="ECO:0000313" key="1">
    <source>
        <dbReference type="EMBL" id="GBO45655.1"/>
    </source>
</evidence>
<dbReference type="AlphaFoldDB" id="A0A4Y2X8W8"/>
<evidence type="ECO:0000313" key="5">
    <source>
        <dbReference type="Proteomes" id="UP000499080"/>
    </source>
</evidence>
<feature type="non-terminal residue" evidence="3">
    <location>
        <position position="70"/>
    </location>
</feature>
<comment type="caution">
    <text evidence="3">The sequence shown here is derived from an EMBL/GenBank/DDBJ whole genome shotgun (WGS) entry which is preliminary data.</text>
</comment>
<dbReference type="EMBL" id="BGPR01072841">
    <property type="protein sequence ID" value="GBO45658.1"/>
    <property type="molecule type" value="Genomic_DNA"/>
</dbReference>
<keyword evidence="5" id="KW-1185">Reference proteome</keyword>
<proteinExistence type="predicted"/>
<evidence type="ECO:0000313" key="2">
    <source>
        <dbReference type="EMBL" id="GBO45657.1"/>
    </source>
</evidence>
<dbReference type="EMBL" id="BGPR01072844">
    <property type="protein sequence ID" value="GBO45661.1"/>
    <property type="molecule type" value="Genomic_DNA"/>
</dbReference>
<dbReference type="OrthoDB" id="7607518at2759"/>
<dbReference type="Proteomes" id="UP000499080">
    <property type="component" value="Unassembled WGS sequence"/>
</dbReference>
<organism evidence="3 5">
    <name type="scientific">Araneus ventricosus</name>
    <name type="common">Orbweaver spider</name>
    <name type="synonym">Epeira ventricosa</name>
    <dbReference type="NCBI Taxonomy" id="182803"/>
    <lineage>
        <taxon>Eukaryota</taxon>
        <taxon>Metazoa</taxon>
        <taxon>Ecdysozoa</taxon>
        <taxon>Arthropoda</taxon>
        <taxon>Chelicerata</taxon>
        <taxon>Arachnida</taxon>
        <taxon>Araneae</taxon>
        <taxon>Araneomorphae</taxon>
        <taxon>Entelegynae</taxon>
        <taxon>Araneoidea</taxon>
        <taxon>Araneidae</taxon>
        <taxon>Araneus</taxon>
    </lineage>
</organism>
<sequence>MVLEMDNNDIDELVEERNQELTTEELMELRALCFTDEVIEESLSEEEEKVTEKQPSSSAIREMLKIWETF</sequence>
<dbReference type="EMBL" id="BGPR01072840">
    <property type="protein sequence ID" value="GBO45657.1"/>
    <property type="molecule type" value="Genomic_DNA"/>
</dbReference>
<gene>
    <name evidence="3" type="ORF">AVEN_146501_1</name>
    <name evidence="4" type="ORF">AVEN_209119_1</name>
    <name evidence="1" type="ORF">AVEN_47664_1</name>
    <name evidence="2" type="ORF">AVEN_92856_1</name>
</gene>